<name>Q4D5R5_TRYCC</name>
<dbReference type="STRING" id="353153.Q4D5R5"/>
<evidence type="ECO:0000256" key="1">
    <source>
        <dbReference type="SAM" id="MobiDB-lite"/>
    </source>
</evidence>
<dbReference type="KEGG" id="tcr:506477.4"/>
<keyword evidence="3" id="KW-1185">Reference proteome</keyword>
<proteinExistence type="predicted"/>
<comment type="caution">
    <text evidence="2">The sequence shown here is derived from an EMBL/GenBank/DDBJ whole genome shotgun (WGS) entry which is preliminary data.</text>
</comment>
<dbReference type="EMBL" id="AAHK01000969">
    <property type="protein sequence ID" value="EAN87867.1"/>
    <property type="molecule type" value="Genomic_DNA"/>
</dbReference>
<sequence>MRSTLSWRRRLILGMSIEDARSKFDSPESRVALRLAHERYNQGLYHELTLAQRRRNQLPSERRCHLVRHTKPSVKGFQSYIKSCPDDYVVREIWRDDDKETAGPMLDATAAVVAQNSEAAISSAEGGSLKKRSKGHDANAEQTPPQEEHVVNSRKEAALDVLNVTPGKEDVVSAPAETLTPPSLPSHVGLQVTADVQMYKQHRAVVLQELARG</sequence>
<evidence type="ECO:0000313" key="2">
    <source>
        <dbReference type="EMBL" id="EAN87867.1"/>
    </source>
</evidence>
<dbReference type="Proteomes" id="UP000002296">
    <property type="component" value="Unassembled WGS sequence"/>
</dbReference>
<feature type="non-terminal residue" evidence="2">
    <location>
        <position position="213"/>
    </location>
</feature>
<dbReference type="InParanoid" id="Q4D5R5"/>
<dbReference type="PaxDb" id="353153-Q4D5R5"/>
<protein>
    <submittedName>
        <fullName evidence="2">Uncharacterized protein</fullName>
    </submittedName>
</protein>
<reference evidence="2 3" key="1">
    <citation type="journal article" date="2005" name="Science">
        <title>The genome sequence of Trypanosoma cruzi, etiologic agent of Chagas disease.</title>
        <authorList>
            <person name="El-Sayed N.M."/>
            <person name="Myler P.J."/>
            <person name="Bartholomeu D.C."/>
            <person name="Nilsson D."/>
            <person name="Aggarwal G."/>
            <person name="Tran A.N."/>
            <person name="Ghedin E."/>
            <person name="Worthey E.A."/>
            <person name="Delcher A.L."/>
            <person name="Blandin G."/>
            <person name="Westenberger S.J."/>
            <person name="Caler E."/>
            <person name="Cerqueira G.C."/>
            <person name="Branche C."/>
            <person name="Haas B."/>
            <person name="Anupama A."/>
            <person name="Arner E."/>
            <person name="Aslund L."/>
            <person name="Attipoe P."/>
            <person name="Bontempi E."/>
            <person name="Bringaud F."/>
            <person name="Burton P."/>
            <person name="Cadag E."/>
            <person name="Campbell D.A."/>
            <person name="Carrington M."/>
            <person name="Crabtree J."/>
            <person name="Darban H."/>
            <person name="da Silveira J.F."/>
            <person name="de Jong P."/>
            <person name="Edwards K."/>
            <person name="Englund P.T."/>
            <person name="Fazelina G."/>
            <person name="Feldblyum T."/>
            <person name="Ferella M."/>
            <person name="Frasch A.C."/>
            <person name="Gull K."/>
            <person name="Horn D."/>
            <person name="Hou L."/>
            <person name="Huang Y."/>
            <person name="Kindlund E."/>
            <person name="Klingbeil M."/>
            <person name="Kluge S."/>
            <person name="Koo H."/>
            <person name="Lacerda D."/>
            <person name="Levin M.J."/>
            <person name="Lorenzi H."/>
            <person name="Louie T."/>
            <person name="Machado C.R."/>
            <person name="McCulloch R."/>
            <person name="McKenna A."/>
            <person name="Mizuno Y."/>
            <person name="Mottram J.C."/>
            <person name="Nelson S."/>
            <person name="Ochaya S."/>
            <person name="Osoegawa K."/>
            <person name="Pai G."/>
            <person name="Parsons M."/>
            <person name="Pentony M."/>
            <person name="Pettersson U."/>
            <person name="Pop M."/>
            <person name="Ramirez J.L."/>
            <person name="Rinta J."/>
            <person name="Robertson L."/>
            <person name="Salzberg S.L."/>
            <person name="Sanchez D.O."/>
            <person name="Seyler A."/>
            <person name="Sharma R."/>
            <person name="Shetty J."/>
            <person name="Simpson A.J."/>
            <person name="Sisk E."/>
            <person name="Tammi M.T."/>
            <person name="Tarleton R."/>
            <person name="Teixeira S."/>
            <person name="Van Aken S."/>
            <person name="Vogt C."/>
            <person name="Ward P.N."/>
            <person name="Wickstead B."/>
            <person name="Wortman J."/>
            <person name="White O."/>
            <person name="Fraser C.M."/>
            <person name="Stuart K.D."/>
            <person name="Andersson B."/>
        </authorList>
    </citation>
    <scope>NUCLEOTIDE SEQUENCE [LARGE SCALE GENOMIC DNA]</scope>
    <source>
        <strain evidence="2 3">CL Brener</strain>
    </source>
</reference>
<dbReference type="eggNOG" id="ENOG502QSHB">
    <property type="taxonomic scope" value="Eukaryota"/>
</dbReference>
<dbReference type="AlphaFoldDB" id="Q4D5R5"/>
<dbReference type="GeneID" id="3540374"/>
<organism evidence="2 3">
    <name type="scientific">Trypanosoma cruzi (strain CL Brener)</name>
    <dbReference type="NCBI Taxonomy" id="353153"/>
    <lineage>
        <taxon>Eukaryota</taxon>
        <taxon>Discoba</taxon>
        <taxon>Euglenozoa</taxon>
        <taxon>Kinetoplastea</taxon>
        <taxon>Metakinetoplastina</taxon>
        <taxon>Trypanosomatida</taxon>
        <taxon>Trypanosomatidae</taxon>
        <taxon>Trypanosoma</taxon>
        <taxon>Schizotrypanum</taxon>
    </lineage>
</organism>
<gene>
    <name evidence="2" type="ORF">Tc00.1047053506477.4</name>
</gene>
<dbReference type="RefSeq" id="XP_809718.1">
    <property type="nucleotide sequence ID" value="XM_804625.1"/>
</dbReference>
<accession>Q4D5R5</accession>
<evidence type="ECO:0000313" key="3">
    <source>
        <dbReference type="Proteomes" id="UP000002296"/>
    </source>
</evidence>
<feature type="region of interest" description="Disordered" evidence="1">
    <location>
        <begin position="121"/>
        <end position="149"/>
    </location>
</feature>